<reference evidence="3 4" key="1">
    <citation type="submission" date="2023-09" db="EMBL/GenBank/DDBJ databases">
        <authorList>
            <person name="Rey-Velasco X."/>
        </authorList>
    </citation>
    <scope>NUCLEOTIDE SEQUENCE [LARGE SCALE GENOMIC DNA]</scope>
    <source>
        <strain evidence="3 4">P050</strain>
    </source>
</reference>
<accession>A0ABU2Y422</accession>
<dbReference type="SUPFAM" id="SSF54637">
    <property type="entry name" value="Thioesterase/thiol ester dehydrase-isomerase"/>
    <property type="match status" value="1"/>
</dbReference>
<comment type="similarity">
    <text evidence="1">Belongs to the 4-hydroxybenzoyl-CoA thioesterase family.</text>
</comment>
<sequence>MTKILESKVRVRFQDCDPFNHLNNSSYIDYFFNAREDQLLKDYDIDIYEHAQKTGKGWVVVSNQISYFKPALLTETVTVESQIINFSQRSIQVELRMFDESKTQLKSIMWSKFAYFDIRNQNGAEHSEDFMKLFSEAHAPIEAKTFEERMTNILKGKL</sequence>
<keyword evidence="2 3" id="KW-0378">Hydrolase</keyword>
<dbReference type="EMBL" id="JAVRHV010000002">
    <property type="protein sequence ID" value="MDT0552949.1"/>
    <property type="molecule type" value="Genomic_DNA"/>
</dbReference>
<dbReference type="CDD" id="cd00586">
    <property type="entry name" value="4HBT"/>
    <property type="match status" value="1"/>
</dbReference>
<organism evidence="3 4">
    <name type="scientific">Urechidicola vernalis</name>
    <dbReference type="NCBI Taxonomy" id="3075600"/>
    <lineage>
        <taxon>Bacteria</taxon>
        <taxon>Pseudomonadati</taxon>
        <taxon>Bacteroidota</taxon>
        <taxon>Flavobacteriia</taxon>
        <taxon>Flavobacteriales</taxon>
        <taxon>Flavobacteriaceae</taxon>
        <taxon>Urechidicola</taxon>
    </lineage>
</organism>
<dbReference type="PANTHER" id="PTHR31793:SF27">
    <property type="entry name" value="NOVEL THIOESTERASE SUPERFAMILY DOMAIN AND SAPOSIN A-TYPE DOMAIN CONTAINING PROTEIN (0610012H03RIK)"/>
    <property type="match status" value="1"/>
</dbReference>
<evidence type="ECO:0000256" key="1">
    <source>
        <dbReference type="ARBA" id="ARBA00005953"/>
    </source>
</evidence>
<dbReference type="Proteomes" id="UP001252186">
    <property type="component" value="Unassembled WGS sequence"/>
</dbReference>
<dbReference type="Gene3D" id="3.10.129.10">
    <property type="entry name" value="Hotdog Thioesterase"/>
    <property type="match status" value="1"/>
</dbReference>
<comment type="caution">
    <text evidence="3">The sequence shown here is derived from an EMBL/GenBank/DDBJ whole genome shotgun (WGS) entry which is preliminary data.</text>
</comment>
<dbReference type="Pfam" id="PF13279">
    <property type="entry name" value="4HBT_2"/>
    <property type="match status" value="1"/>
</dbReference>
<gene>
    <name evidence="3" type="ORF">RM519_06805</name>
</gene>
<evidence type="ECO:0000313" key="3">
    <source>
        <dbReference type="EMBL" id="MDT0552949.1"/>
    </source>
</evidence>
<dbReference type="RefSeq" id="WP_311592911.1">
    <property type="nucleotide sequence ID" value="NZ_JAVRHV010000002.1"/>
</dbReference>
<evidence type="ECO:0000313" key="4">
    <source>
        <dbReference type="Proteomes" id="UP001252186"/>
    </source>
</evidence>
<dbReference type="PANTHER" id="PTHR31793">
    <property type="entry name" value="4-HYDROXYBENZOYL-COA THIOESTERASE FAMILY MEMBER"/>
    <property type="match status" value="1"/>
</dbReference>
<dbReference type="InterPro" id="IPR029069">
    <property type="entry name" value="HotDog_dom_sf"/>
</dbReference>
<proteinExistence type="inferred from homology"/>
<protein>
    <submittedName>
        <fullName evidence="3">Acyl-CoA thioesterase</fullName>
        <ecNumber evidence="3">3.1.2.-</ecNumber>
    </submittedName>
</protein>
<name>A0ABU2Y422_9FLAO</name>
<dbReference type="InterPro" id="IPR050563">
    <property type="entry name" value="4-hydroxybenzoyl-CoA_TE"/>
</dbReference>
<evidence type="ECO:0000256" key="2">
    <source>
        <dbReference type="ARBA" id="ARBA00022801"/>
    </source>
</evidence>
<keyword evidence="4" id="KW-1185">Reference proteome</keyword>
<dbReference type="EC" id="3.1.2.-" evidence="3"/>
<dbReference type="GO" id="GO:0016787">
    <property type="term" value="F:hydrolase activity"/>
    <property type="evidence" value="ECO:0007669"/>
    <property type="project" value="UniProtKB-KW"/>
</dbReference>